<accession>M8CQ59</accession>
<name>M8CQ59_AEGTA</name>
<dbReference type="AlphaFoldDB" id="M8CQ59"/>
<dbReference type="EnsemblPlants" id="EMT25736">
    <property type="protein sequence ID" value="EMT25736"/>
    <property type="gene ID" value="F775_27372"/>
</dbReference>
<sequence length="94" mass="9921">MACVAPAAEPPAIPTVQELRAPNKLPIIPSVQENRAPDKPHAVCTVQELRAGIAPSAIGRTPDLCADDADLAAHERVALRTMGLGSRGMRILIH</sequence>
<protein>
    <submittedName>
        <fullName evidence="1">Uncharacterized protein</fullName>
    </submittedName>
</protein>
<organism evidence="1">
    <name type="scientific">Aegilops tauschii</name>
    <name type="common">Tausch's goatgrass</name>
    <name type="synonym">Aegilops squarrosa</name>
    <dbReference type="NCBI Taxonomy" id="37682"/>
    <lineage>
        <taxon>Eukaryota</taxon>
        <taxon>Viridiplantae</taxon>
        <taxon>Streptophyta</taxon>
        <taxon>Embryophyta</taxon>
        <taxon>Tracheophyta</taxon>
        <taxon>Spermatophyta</taxon>
        <taxon>Magnoliopsida</taxon>
        <taxon>Liliopsida</taxon>
        <taxon>Poales</taxon>
        <taxon>Poaceae</taxon>
        <taxon>BOP clade</taxon>
        <taxon>Pooideae</taxon>
        <taxon>Triticodae</taxon>
        <taxon>Triticeae</taxon>
        <taxon>Triticinae</taxon>
        <taxon>Aegilops</taxon>
    </lineage>
</organism>
<evidence type="ECO:0000313" key="1">
    <source>
        <dbReference type="EnsemblPlants" id="EMT25736"/>
    </source>
</evidence>
<proteinExistence type="predicted"/>
<reference evidence="1" key="1">
    <citation type="submission" date="2015-06" db="UniProtKB">
        <authorList>
            <consortium name="EnsemblPlants"/>
        </authorList>
    </citation>
    <scope>IDENTIFICATION</scope>
</reference>